<feature type="domain" description="TRPM SLOG" evidence="1">
    <location>
        <begin position="2"/>
        <end position="112"/>
    </location>
</feature>
<evidence type="ECO:0000313" key="2">
    <source>
        <dbReference type="EMBL" id="KAK2189308.1"/>
    </source>
</evidence>
<dbReference type="GO" id="GO:0005886">
    <property type="term" value="C:plasma membrane"/>
    <property type="evidence" value="ECO:0007669"/>
    <property type="project" value="TreeGrafter"/>
</dbReference>
<dbReference type="SUPFAM" id="SSF102405">
    <property type="entry name" value="MCP/YpsA-like"/>
    <property type="match status" value="1"/>
</dbReference>
<dbReference type="GO" id="GO:0099604">
    <property type="term" value="F:ligand-gated calcium channel activity"/>
    <property type="evidence" value="ECO:0007669"/>
    <property type="project" value="TreeGrafter"/>
</dbReference>
<evidence type="ECO:0000313" key="3">
    <source>
        <dbReference type="Proteomes" id="UP001209878"/>
    </source>
</evidence>
<dbReference type="InterPro" id="IPR050927">
    <property type="entry name" value="TRPM"/>
</dbReference>
<dbReference type="PANTHER" id="PTHR13800">
    <property type="entry name" value="TRANSIENT RECEPTOR POTENTIAL CATION CHANNEL, SUBFAMILY M, MEMBER 6"/>
    <property type="match status" value="1"/>
</dbReference>
<gene>
    <name evidence="2" type="ORF">NP493_109g03018</name>
</gene>
<dbReference type="Pfam" id="PF18139">
    <property type="entry name" value="LSDAT_euk"/>
    <property type="match status" value="1"/>
</dbReference>
<accession>A0AAD9UH41</accession>
<dbReference type="EMBL" id="JAODUO010000109">
    <property type="protein sequence ID" value="KAK2189308.1"/>
    <property type="molecule type" value="Genomic_DNA"/>
</dbReference>
<keyword evidence="3" id="KW-1185">Reference proteome</keyword>
<protein>
    <recommendedName>
        <fullName evidence="1">TRPM SLOG domain-containing protein</fullName>
    </recommendedName>
</protein>
<dbReference type="InterPro" id="IPR041491">
    <property type="entry name" value="TRPM_SLOG"/>
</dbReference>
<organism evidence="2 3">
    <name type="scientific">Ridgeia piscesae</name>
    <name type="common">Tubeworm</name>
    <dbReference type="NCBI Taxonomy" id="27915"/>
    <lineage>
        <taxon>Eukaryota</taxon>
        <taxon>Metazoa</taxon>
        <taxon>Spiralia</taxon>
        <taxon>Lophotrochozoa</taxon>
        <taxon>Annelida</taxon>
        <taxon>Polychaeta</taxon>
        <taxon>Sedentaria</taxon>
        <taxon>Canalipalpata</taxon>
        <taxon>Sabellida</taxon>
        <taxon>Siboglinidae</taxon>
        <taxon>Ridgeia</taxon>
    </lineage>
</organism>
<reference evidence="2" key="1">
    <citation type="journal article" date="2023" name="Mol. Biol. Evol.">
        <title>Third-Generation Sequencing Reveals the Adaptive Role of the Epigenome in Three Deep-Sea Polychaetes.</title>
        <authorList>
            <person name="Perez M."/>
            <person name="Aroh O."/>
            <person name="Sun Y."/>
            <person name="Lan Y."/>
            <person name="Juniper S.K."/>
            <person name="Young C.R."/>
            <person name="Angers B."/>
            <person name="Qian P.Y."/>
        </authorList>
    </citation>
    <scope>NUCLEOTIDE SEQUENCE</scope>
    <source>
        <strain evidence="2">R07B-5</strain>
    </source>
</reference>
<sequence>MDKVIDRVMKPLKKKWNMVVPNVVISVTGGADKTPMDPRVNEMLSRLVEVAHNTGTWIITGGTQAGVMRLVGEAVHDRLVADGSKTGLVAIGIATWGCVKGKDKLFNHDVSIAI</sequence>
<dbReference type="Proteomes" id="UP001209878">
    <property type="component" value="Unassembled WGS sequence"/>
</dbReference>
<proteinExistence type="predicted"/>
<dbReference type="PANTHER" id="PTHR13800:SF12">
    <property type="entry name" value="TRANSIENT RECEPTOR POTENTIAL CATION CHANNEL SUBFAMILY M MEMBER-LIKE 2"/>
    <property type="match status" value="1"/>
</dbReference>
<evidence type="ECO:0000259" key="1">
    <source>
        <dbReference type="Pfam" id="PF18139"/>
    </source>
</evidence>
<dbReference type="AlphaFoldDB" id="A0AAD9UH41"/>
<name>A0AAD9UH41_RIDPI</name>
<comment type="caution">
    <text evidence="2">The sequence shown here is derived from an EMBL/GenBank/DDBJ whole genome shotgun (WGS) entry which is preliminary data.</text>
</comment>